<evidence type="ECO:0000259" key="2">
    <source>
        <dbReference type="PROSITE" id="PS50110"/>
    </source>
</evidence>
<dbReference type="PANTHER" id="PTHR43214:SF43">
    <property type="entry name" value="TWO-COMPONENT RESPONSE REGULATOR"/>
    <property type="match status" value="1"/>
</dbReference>
<evidence type="ECO:0000256" key="1">
    <source>
        <dbReference type="ARBA" id="ARBA00023125"/>
    </source>
</evidence>
<dbReference type="GO" id="GO:0003677">
    <property type="term" value="F:DNA binding"/>
    <property type="evidence" value="ECO:0007669"/>
    <property type="project" value="UniProtKB-KW"/>
</dbReference>
<comment type="caution">
    <text evidence="3">The sequence shown here is derived from an EMBL/GenBank/DDBJ whole genome shotgun (WGS) entry which is preliminary data.</text>
</comment>
<dbReference type="InterPro" id="IPR039420">
    <property type="entry name" value="WalR-like"/>
</dbReference>
<dbReference type="InterPro" id="IPR001789">
    <property type="entry name" value="Sig_transdc_resp-reg_receiver"/>
</dbReference>
<dbReference type="PROSITE" id="PS50110">
    <property type="entry name" value="RESPONSE_REGULATORY"/>
    <property type="match status" value="1"/>
</dbReference>
<proteinExistence type="predicted"/>
<feature type="domain" description="Response regulatory" evidence="2">
    <location>
        <begin position="29"/>
        <end position="145"/>
    </location>
</feature>
<sequence length="208" mass="23024">MEDLLRKTQELRAFSNSPEKENKINKAVRIVLVDSRALVRHGLRHMLESEADMQVVGDYASAEEILFEMVRLRCDIVIMGTQMSGINWLEATRSLKRGGLYSGVDVIILAESGHYQAEALEAGAASYLLKDVTGVELTQAIRQAYRDRHSSKECDGLVEEAIELVIPPPANAAQLLRFMSQLAETLQDGFASIVCTVGSWDRGTRANS</sequence>
<reference evidence="3" key="1">
    <citation type="journal article" date="2014" name="Front. Microbiol.">
        <title>High frequency of phylogenetically diverse reductive dehalogenase-homologous genes in deep subseafloor sedimentary metagenomes.</title>
        <authorList>
            <person name="Kawai M."/>
            <person name="Futagami T."/>
            <person name="Toyoda A."/>
            <person name="Takaki Y."/>
            <person name="Nishi S."/>
            <person name="Hori S."/>
            <person name="Arai W."/>
            <person name="Tsubouchi T."/>
            <person name="Morono Y."/>
            <person name="Uchiyama I."/>
            <person name="Ito T."/>
            <person name="Fujiyama A."/>
            <person name="Inagaki F."/>
            <person name="Takami H."/>
        </authorList>
    </citation>
    <scope>NUCLEOTIDE SEQUENCE</scope>
    <source>
        <strain evidence="3">Expedition CK06-06</strain>
    </source>
</reference>
<dbReference type="EMBL" id="BARS01031809">
    <property type="protein sequence ID" value="GAG22304.1"/>
    <property type="molecule type" value="Genomic_DNA"/>
</dbReference>
<dbReference type="Gene3D" id="3.40.50.2300">
    <property type="match status" value="1"/>
</dbReference>
<dbReference type="InterPro" id="IPR058245">
    <property type="entry name" value="NreC/VraR/RcsB-like_REC"/>
</dbReference>
<dbReference type="InterPro" id="IPR011006">
    <property type="entry name" value="CheY-like_superfamily"/>
</dbReference>
<dbReference type="SMART" id="SM00448">
    <property type="entry name" value="REC"/>
    <property type="match status" value="1"/>
</dbReference>
<dbReference type="AlphaFoldDB" id="X0VV60"/>
<keyword evidence="1" id="KW-0238">DNA-binding</keyword>
<accession>X0VV60</accession>
<dbReference type="GO" id="GO:0000160">
    <property type="term" value="P:phosphorelay signal transduction system"/>
    <property type="evidence" value="ECO:0007669"/>
    <property type="project" value="InterPro"/>
</dbReference>
<feature type="non-terminal residue" evidence="3">
    <location>
        <position position="208"/>
    </location>
</feature>
<evidence type="ECO:0000313" key="3">
    <source>
        <dbReference type="EMBL" id="GAG22304.1"/>
    </source>
</evidence>
<dbReference type="PANTHER" id="PTHR43214">
    <property type="entry name" value="TWO-COMPONENT RESPONSE REGULATOR"/>
    <property type="match status" value="1"/>
</dbReference>
<dbReference type="CDD" id="cd17535">
    <property type="entry name" value="REC_NarL-like"/>
    <property type="match status" value="1"/>
</dbReference>
<dbReference type="Pfam" id="PF00072">
    <property type="entry name" value="Response_reg"/>
    <property type="match status" value="1"/>
</dbReference>
<organism evidence="3">
    <name type="scientific">marine sediment metagenome</name>
    <dbReference type="NCBI Taxonomy" id="412755"/>
    <lineage>
        <taxon>unclassified sequences</taxon>
        <taxon>metagenomes</taxon>
        <taxon>ecological metagenomes</taxon>
    </lineage>
</organism>
<dbReference type="SUPFAM" id="SSF52172">
    <property type="entry name" value="CheY-like"/>
    <property type="match status" value="1"/>
</dbReference>
<name>X0VV60_9ZZZZ</name>
<gene>
    <name evidence="3" type="ORF">S01H1_49441</name>
</gene>
<protein>
    <recommendedName>
        <fullName evidence="2">Response regulatory domain-containing protein</fullName>
    </recommendedName>
</protein>